<dbReference type="InterPro" id="IPR027443">
    <property type="entry name" value="IPNS-like_sf"/>
</dbReference>
<feature type="domain" description="Fe2OG dioxygenase" evidence="5">
    <location>
        <begin position="298"/>
        <end position="399"/>
    </location>
</feature>
<name>A0AAN7GNS7_9MYRT</name>
<evidence type="ECO:0000256" key="4">
    <source>
        <dbReference type="RuleBase" id="RU003682"/>
    </source>
</evidence>
<dbReference type="InterPro" id="IPR005123">
    <property type="entry name" value="Oxoglu/Fe-dep_dioxygenase_dom"/>
</dbReference>
<evidence type="ECO:0000313" key="7">
    <source>
        <dbReference type="Proteomes" id="UP001345219"/>
    </source>
</evidence>
<dbReference type="AlphaFoldDB" id="A0AAN7GNS7"/>
<protein>
    <recommendedName>
        <fullName evidence="5">Fe2OG dioxygenase domain-containing protein</fullName>
    </recommendedName>
</protein>
<dbReference type="Gene3D" id="2.60.120.330">
    <property type="entry name" value="B-lactam Antibiotic, Isopenicillin N Synthase, Chain"/>
    <property type="match status" value="1"/>
</dbReference>
<gene>
    <name evidence="6" type="ORF">SAY87_024227</name>
</gene>
<dbReference type="SUPFAM" id="SSF51197">
    <property type="entry name" value="Clavaminate synthase-like"/>
    <property type="match status" value="1"/>
</dbReference>
<sequence>MALNYSLFAVFYKWKHLTCGEDGEHLGQSEEEQWEKPKSKLTRKHKHCTFGDKGELPLGYICTSVVRGMLHPSTGEYQFIPSVVIRYMASLLDESIAISPTTVSVQELIKRPLDSVPKRFIRLDSTPQAGPSDLNGLPTIDMKKLLGITSDSSDESFNGELGRLHFSCREWGIFQLVNHGVSSSFLQQLRHEIEGFFKLPLKEKMKYKANPGESDGYGNVVRTEKNHLDWGDRLFMTINPISKRKPHLFPELPPSLRSTLETYIQELKKIAIQILKCLAICLGIDTNLMMDLFKEEKGLETLRATYYPPCPQPELVVGLTPHSDATAITILHQITNCVNGLQIKRNGMWFPVDIPDDAFIVNMGDIMEIISNGAYPSIEHRAMVNTESERISVAMFFNPRLDAQVGPAASLVSPKSPARFRRFIMDEYVKGFFAHPMNGKSYLNGLKIMNEASDGDDLKEEA</sequence>
<dbReference type="PANTHER" id="PTHR47991">
    <property type="entry name" value="OXOGLUTARATE/IRON-DEPENDENT DIOXYGENASE"/>
    <property type="match status" value="1"/>
</dbReference>
<keyword evidence="4" id="KW-0560">Oxidoreductase</keyword>
<organism evidence="6 7">
    <name type="scientific">Trapa incisa</name>
    <dbReference type="NCBI Taxonomy" id="236973"/>
    <lineage>
        <taxon>Eukaryota</taxon>
        <taxon>Viridiplantae</taxon>
        <taxon>Streptophyta</taxon>
        <taxon>Embryophyta</taxon>
        <taxon>Tracheophyta</taxon>
        <taxon>Spermatophyta</taxon>
        <taxon>Magnoliopsida</taxon>
        <taxon>eudicotyledons</taxon>
        <taxon>Gunneridae</taxon>
        <taxon>Pentapetalae</taxon>
        <taxon>rosids</taxon>
        <taxon>malvids</taxon>
        <taxon>Myrtales</taxon>
        <taxon>Lythraceae</taxon>
        <taxon>Trapa</taxon>
    </lineage>
</organism>
<comment type="similarity">
    <text evidence="1 4">Belongs to the iron/ascorbate-dependent oxidoreductase family.</text>
</comment>
<dbReference type="Pfam" id="PF03171">
    <property type="entry name" value="2OG-FeII_Oxy"/>
    <property type="match status" value="1"/>
</dbReference>
<dbReference type="EMBL" id="JAXIOK010000024">
    <property type="protein sequence ID" value="KAK4740639.1"/>
    <property type="molecule type" value="Genomic_DNA"/>
</dbReference>
<evidence type="ECO:0000256" key="3">
    <source>
        <dbReference type="ARBA" id="ARBA00023004"/>
    </source>
</evidence>
<dbReference type="GO" id="GO:0016491">
    <property type="term" value="F:oxidoreductase activity"/>
    <property type="evidence" value="ECO:0007669"/>
    <property type="project" value="UniProtKB-KW"/>
</dbReference>
<dbReference type="Proteomes" id="UP001345219">
    <property type="component" value="Chromosome 19"/>
</dbReference>
<dbReference type="GO" id="GO:0046872">
    <property type="term" value="F:metal ion binding"/>
    <property type="evidence" value="ECO:0007669"/>
    <property type="project" value="UniProtKB-KW"/>
</dbReference>
<comment type="caution">
    <text evidence="6">The sequence shown here is derived from an EMBL/GenBank/DDBJ whole genome shotgun (WGS) entry which is preliminary data.</text>
</comment>
<evidence type="ECO:0000259" key="5">
    <source>
        <dbReference type="PROSITE" id="PS51471"/>
    </source>
</evidence>
<dbReference type="Pfam" id="PF14226">
    <property type="entry name" value="DIOX_N"/>
    <property type="match status" value="1"/>
</dbReference>
<dbReference type="PROSITE" id="PS51471">
    <property type="entry name" value="FE2OG_OXY"/>
    <property type="match status" value="1"/>
</dbReference>
<dbReference type="InterPro" id="IPR044861">
    <property type="entry name" value="IPNS-like_FE2OG_OXY"/>
</dbReference>
<evidence type="ECO:0000313" key="6">
    <source>
        <dbReference type="EMBL" id="KAK4740639.1"/>
    </source>
</evidence>
<dbReference type="InterPro" id="IPR026992">
    <property type="entry name" value="DIOX_N"/>
</dbReference>
<proteinExistence type="inferred from homology"/>
<dbReference type="FunFam" id="2.60.120.330:FF:000079">
    <property type="entry name" value="Protein SRG1"/>
    <property type="match status" value="1"/>
</dbReference>
<keyword evidence="2 4" id="KW-0479">Metal-binding</keyword>
<keyword evidence="3 4" id="KW-0408">Iron</keyword>
<reference evidence="6 7" key="1">
    <citation type="journal article" date="2023" name="Hortic Res">
        <title>Pangenome of water caltrop reveals structural variations and asymmetric subgenome divergence after allopolyploidization.</title>
        <authorList>
            <person name="Zhang X."/>
            <person name="Chen Y."/>
            <person name="Wang L."/>
            <person name="Yuan Y."/>
            <person name="Fang M."/>
            <person name="Shi L."/>
            <person name="Lu R."/>
            <person name="Comes H.P."/>
            <person name="Ma Y."/>
            <person name="Chen Y."/>
            <person name="Huang G."/>
            <person name="Zhou Y."/>
            <person name="Zheng Z."/>
            <person name="Qiu Y."/>
        </authorList>
    </citation>
    <scope>NUCLEOTIDE SEQUENCE [LARGE SCALE GENOMIC DNA]</scope>
    <source>
        <tissue evidence="6">Roots</tissue>
    </source>
</reference>
<evidence type="ECO:0000256" key="1">
    <source>
        <dbReference type="ARBA" id="ARBA00008056"/>
    </source>
</evidence>
<keyword evidence="7" id="KW-1185">Reference proteome</keyword>
<accession>A0AAN7GNS7</accession>
<dbReference type="InterPro" id="IPR050295">
    <property type="entry name" value="Plant_2OG-oxidoreductases"/>
</dbReference>
<evidence type="ECO:0000256" key="2">
    <source>
        <dbReference type="ARBA" id="ARBA00022723"/>
    </source>
</evidence>